<protein>
    <submittedName>
        <fullName evidence="1">Uncharacterized protein</fullName>
    </submittedName>
</protein>
<name>A0A5B7E634_PORTR</name>
<dbReference type="EMBL" id="VSRR010001947">
    <property type="protein sequence ID" value="MPC28666.1"/>
    <property type="molecule type" value="Genomic_DNA"/>
</dbReference>
<proteinExistence type="predicted"/>
<reference evidence="1 2" key="1">
    <citation type="submission" date="2019-05" db="EMBL/GenBank/DDBJ databases">
        <title>Another draft genome of Portunus trituberculatus and its Hox gene families provides insights of decapod evolution.</title>
        <authorList>
            <person name="Jeong J.-H."/>
            <person name="Song I."/>
            <person name="Kim S."/>
            <person name="Choi T."/>
            <person name="Kim D."/>
            <person name="Ryu S."/>
            <person name="Kim W."/>
        </authorList>
    </citation>
    <scope>NUCLEOTIDE SEQUENCE [LARGE SCALE GENOMIC DNA]</scope>
    <source>
        <tissue evidence="1">Muscle</tissue>
    </source>
</reference>
<gene>
    <name evidence="1" type="ORF">E2C01_021875</name>
</gene>
<accession>A0A5B7E634</accession>
<keyword evidence="2" id="KW-1185">Reference proteome</keyword>
<dbReference type="AlphaFoldDB" id="A0A5B7E634"/>
<evidence type="ECO:0000313" key="1">
    <source>
        <dbReference type="EMBL" id="MPC28666.1"/>
    </source>
</evidence>
<dbReference type="Proteomes" id="UP000324222">
    <property type="component" value="Unassembled WGS sequence"/>
</dbReference>
<organism evidence="1 2">
    <name type="scientific">Portunus trituberculatus</name>
    <name type="common">Swimming crab</name>
    <name type="synonym">Neptunus trituberculatus</name>
    <dbReference type="NCBI Taxonomy" id="210409"/>
    <lineage>
        <taxon>Eukaryota</taxon>
        <taxon>Metazoa</taxon>
        <taxon>Ecdysozoa</taxon>
        <taxon>Arthropoda</taxon>
        <taxon>Crustacea</taxon>
        <taxon>Multicrustacea</taxon>
        <taxon>Malacostraca</taxon>
        <taxon>Eumalacostraca</taxon>
        <taxon>Eucarida</taxon>
        <taxon>Decapoda</taxon>
        <taxon>Pleocyemata</taxon>
        <taxon>Brachyura</taxon>
        <taxon>Eubrachyura</taxon>
        <taxon>Portunoidea</taxon>
        <taxon>Portunidae</taxon>
        <taxon>Portuninae</taxon>
        <taxon>Portunus</taxon>
    </lineage>
</organism>
<comment type="caution">
    <text evidence="1">The sequence shown here is derived from an EMBL/GenBank/DDBJ whole genome shotgun (WGS) entry which is preliminary data.</text>
</comment>
<evidence type="ECO:0000313" key="2">
    <source>
        <dbReference type="Proteomes" id="UP000324222"/>
    </source>
</evidence>
<sequence length="64" mass="7307">MFRNMVSMLARAAPVWRLAERLHTCSNRCGIKGSPPVAHSTPINLRHYLYRPLPCPPCELHCHV</sequence>